<feature type="transmembrane region" description="Helical" evidence="8">
    <location>
        <begin position="154"/>
        <end position="171"/>
    </location>
</feature>
<gene>
    <name evidence="9" type="ORF">GUJ93_ZPchr0012g20259</name>
</gene>
<evidence type="ECO:0008006" key="11">
    <source>
        <dbReference type="Google" id="ProtNLM"/>
    </source>
</evidence>
<evidence type="ECO:0000256" key="7">
    <source>
        <dbReference type="ARBA" id="ARBA00023265"/>
    </source>
</evidence>
<evidence type="ECO:0000313" key="10">
    <source>
        <dbReference type="Proteomes" id="UP000729402"/>
    </source>
</evidence>
<evidence type="ECO:0000256" key="1">
    <source>
        <dbReference type="ARBA" id="ARBA00004141"/>
    </source>
</evidence>
<dbReference type="Pfam" id="PF03094">
    <property type="entry name" value="Mlo"/>
    <property type="match status" value="1"/>
</dbReference>
<keyword evidence="3 8" id="KW-0812">Transmembrane</keyword>
<name>A0A8J5WTP5_ZIZPA</name>
<sequence>MVPERSSVVGGGGEGLTESVSVMGFQLMCLAHEGDTEGIRELLDVCADLNFRDSDGRTALQIGAFNYLPLLTFKLSLQIASCEGHAEVIELLLGRGAEDVAEDRWGPDVCFTHLVPLSLPWINVLWRCSLRGQTLKRKNQKALFETLLKVKDELMLLGFISLLLTVFQGILRKTCIPPKWTNHLLPCRKMEEQRFINGNTEKMTFRKKMQEMMHCQTNPKFDFRRYMVRALEADFRKVVGISWYLWIFIVIFLLLNVNGMLFLQQMKFLGSQNYYLHLLHAELVVSLLPVSFHAAIASFHAAIARRFV</sequence>
<keyword evidence="4" id="KW-0611">Plant defense</keyword>
<keyword evidence="6 8" id="KW-0472">Membrane</keyword>
<feature type="transmembrane region" description="Helical" evidence="8">
    <location>
        <begin position="243"/>
        <end position="263"/>
    </location>
</feature>
<evidence type="ECO:0000256" key="3">
    <source>
        <dbReference type="ARBA" id="ARBA00022692"/>
    </source>
</evidence>
<dbReference type="EMBL" id="JAAALK010000080">
    <property type="protein sequence ID" value="KAG8095091.1"/>
    <property type="molecule type" value="Genomic_DNA"/>
</dbReference>
<keyword evidence="10" id="KW-1185">Reference proteome</keyword>
<reference evidence="9" key="2">
    <citation type="submission" date="2021-02" db="EMBL/GenBank/DDBJ databases">
        <authorList>
            <person name="Kimball J.A."/>
            <person name="Haas M.W."/>
            <person name="Macchietto M."/>
            <person name="Kono T."/>
            <person name="Duquette J."/>
            <person name="Shao M."/>
        </authorList>
    </citation>
    <scope>NUCLEOTIDE SEQUENCE</scope>
    <source>
        <tissue evidence="9">Fresh leaf tissue</tissue>
    </source>
</reference>
<proteinExistence type="inferred from homology"/>
<accession>A0A8J5WTP5</accession>
<evidence type="ECO:0000256" key="5">
    <source>
        <dbReference type="ARBA" id="ARBA00022989"/>
    </source>
</evidence>
<dbReference type="PANTHER" id="PTHR31942">
    <property type="entry name" value="MLO-LIKE PROTEIN 1"/>
    <property type="match status" value="1"/>
</dbReference>
<evidence type="ECO:0000256" key="4">
    <source>
        <dbReference type="ARBA" id="ARBA00022821"/>
    </source>
</evidence>
<dbReference type="GO" id="GO:0006952">
    <property type="term" value="P:defense response"/>
    <property type="evidence" value="ECO:0007669"/>
    <property type="project" value="UniProtKB-KW"/>
</dbReference>
<reference evidence="9" key="1">
    <citation type="journal article" date="2021" name="bioRxiv">
        <title>Whole Genome Assembly and Annotation of Northern Wild Rice, Zizania palustris L., Supports a Whole Genome Duplication in the Zizania Genus.</title>
        <authorList>
            <person name="Haas M."/>
            <person name="Kono T."/>
            <person name="Macchietto M."/>
            <person name="Millas R."/>
            <person name="McGilp L."/>
            <person name="Shao M."/>
            <person name="Duquette J."/>
            <person name="Hirsch C.N."/>
            <person name="Kimball J."/>
        </authorList>
    </citation>
    <scope>NUCLEOTIDE SEQUENCE</scope>
    <source>
        <tissue evidence="9">Fresh leaf tissue</tissue>
    </source>
</reference>
<comment type="subcellular location">
    <subcellularLocation>
        <location evidence="1">Membrane</location>
        <topology evidence="1">Multi-pass membrane protein</topology>
    </subcellularLocation>
</comment>
<dbReference type="AlphaFoldDB" id="A0A8J5WTP5"/>
<dbReference type="PANTHER" id="PTHR31942:SF52">
    <property type="entry name" value="MLO-LIKE PROTEIN 1"/>
    <property type="match status" value="1"/>
</dbReference>
<evidence type="ECO:0000313" key="9">
    <source>
        <dbReference type="EMBL" id="KAG8095091.1"/>
    </source>
</evidence>
<dbReference type="OrthoDB" id="1388414at2759"/>
<keyword evidence="5 8" id="KW-1133">Transmembrane helix</keyword>
<comment type="similarity">
    <text evidence="2">Belongs to the MLO family.</text>
</comment>
<keyword evidence="7" id="KW-0568">Pathogenesis-related protein</keyword>
<organism evidence="9 10">
    <name type="scientific">Zizania palustris</name>
    <name type="common">Northern wild rice</name>
    <dbReference type="NCBI Taxonomy" id="103762"/>
    <lineage>
        <taxon>Eukaryota</taxon>
        <taxon>Viridiplantae</taxon>
        <taxon>Streptophyta</taxon>
        <taxon>Embryophyta</taxon>
        <taxon>Tracheophyta</taxon>
        <taxon>Spermatophyta</taxon>
        <taxon>Magnoliopsida</taxon>
        <taxon>Liliopsida</taxon>
        <taxon>Poales</taxon>
        <taxon>Poaceae</taxon>
        <taxon>BOP clade</taxon>
        <taxon>Oryzoideae</taxon>
        <taxon>Oryzeae</taxon>
        <taxon>Zizaniinae</taxon>
        <taxon>Zizania</taxon>
    </lineage>
</organism>
<evidence type="ECO:0000256" key="8">
    <source>
        <dbReference type="SAM" id="Phobius"/>
    </source>
</evidence>
<feature type="transmembrane region" description="Helical" evidence="8">
    <location>
        <begin position="283"/>
        <end position="303"/>
    </location>
</feature>
<dbReference type="GO" id="GO:0016020">
    <property type="term" value="C:membrane"/>
    <property type="evidence" value="ECO:0007669"/>
    <property type="project" value="UniProtKB-SubCell"/>
</dbReference>
<comment type="caution">
    <text evidence="9">The sequence shown here is derived from an EMBL/GenBank/DDBJ whole genome shotgun (WGS) entry which is preliminary data.</text>
</comment>
<evidence type="ECO:0000256" key="6">
    <source>
        <dbReference type="ARBA" id="ARBA00023136"/>
    </source>
</evidence>
<protein>
    <recommendedName>
        <fullName evidence="11">Ion transport domain-containing protein</fullName>
    </recommendedName>
</protein>
<dbReference type="InterPro" id="IPR004326">
    <property type="entry name" value="Mlo"/>
</dbReference>
<evidence type="ECO:0000256" key="2">
    <source>
        <dbReference type="ARBA" id="ARBA00006574"/>
    </source>
</evidence>
<dbReference type="Proteomes" id="UP000729402">
    <property type="component" value="Unassembled WGS sequence"/>
</dbReference>